<dbReference type="RefSeq" id="WP_139013224.1">
    <property type="nucleotide sequence ID" value="NZ_VBSN01000049.1"/>
</dbReference>
<sequence>MIRYFLFFTFGLALLSCREDKISTTASDCYSGFKGLRRGQYIVDAPVIVQMSGGLAAGSQLVASNGVSWGGCHLPEPFLQDSLPIFVTGYFLTSDDLEGMNLIPLPFEVTSVKRR</sequence>
<gene>
    <name evidence="1" type="ORF">FEM33_17190</name>
</gene>
<name>A0A5M8QWN5_9BACT</name>
<keyword evidence="2" id="KW-1185">Reference proteome</keyword>
<dbReference type="OrthoDB" id="958992at2"/>
<dbReference type="Proteomes" id="UP000323994">
    <property type="component" value="Unassembled WGS sequence"/>
</dbReference>
<organism evidence="1 2">
    <name type="scientific">Dyadobacter flavalbus</name>
    <dbReference type="NCBI Taxonomy" id="2579942"/>
    <lineage>
        <taxon>Bacteria</taxon>
        <taxon>Pseudomonadati</taxon>
        <taxon>Bacteroidota</taxon>
        <taxon>Cytophagia</taxon>
        <taxon>Cytophagales</taxon>
        <taxon>Spirosomataceae</taxon>
        <taxon>Dyadobacter</taxon>
    </lineage>
</organism>
<accession>A0A5M8QWN5</accession>
<evidence type="ECO:0000313" key="2">
    <source>
        <dbReference type="Proteomes" id="UP000323994"/>
    </source>
</evidence>
<reference evidence="1 2" key="1">
    <citation type="submission" date="2019-05" db="EMBL/GenBank/DDBJ databases">
        <authorList>
            <person name="Qu J.-H."/>
        </authorList>
    </citation>
    <scope>NUCLEOTIDE SEQUENCE [LARGE SCALE GENOMIC DNA]</scope>
    <source>
        <strain evidence="1 2">NS28</strain>
    </source>
</reference>
<dbReference type="PROSITE" id="PS51257">
    <property type="entry name" value="PROKAR_LIPOPROTEIN"/>
    <property type="match status" value="1"/>
</dbReference>
<comment type="caution">
    <text evidence="1">The sequence shown here is derived from an EMBL/GenBank/DDBJ whole genome shotgun (WGS) entry which is preliminary data.</text>
</comment>
<proteinExistence type="predicted"/>
<protein>
    <submittedName>
        <fullName evidence="1">Uncharacterized protein</fullName>
    </submittedName>
</protein>
<dbReference type="AlphaFoldDB" id="A0A5M8QWN5"/>
<dbReference type="EMBL" id="VBSN01000049">
    <property type="protein sequence ID" value="KAA6438422.1"/>
    <property type="molecule type" value="Genomic_DNA"/>
</dbReference>
<evidence type="ECO:0000313" key="1">
    <source>
        <dbReference type="EMBL" id="KAA6438422.1"/>
    </source>
</evidence>